<evidence type="ECO:0000313" key="2">
    <source>
        <dbReference type="Proteomes" id="UP000681343"/>
    </source>
</evidence>
<reference evidence="1" key="1">
    <citation type="submission" date="2020-09" db="EMBL/GenBank/DDBJ databases">
        <title>New species isolated from human feces.</title>
        <authorList>
            <person name="Kitahara M."/>
            <person name="Shigeno Y."/>
            <person name="Shime M."/>
            <person name="Matsumoto Y."/>
            <person name="Nakamura S."/>
            <person name="Motooka D."/>
            <person name="Fukuoka S."/>
            <person name="Nishikawa H."/>
            <person name="Benno Y."/>
        </authorList>
    </citation>
    <scope>NUCLEOTIDE SEQUENCE</scope>
    <source>
        <strain evidence="1">MM35</strain>
        <plasmid evidence="1">pMM35_01</plasmid>
    </source>
</reference>
<geneLocation type="plasmid" evidence="1 2">
    <name>pMM35_01</name>
</geneLocation>
<name>A0A810Q3W7_9FIRM</name>
<dbReference type="RefSeq" id="WP_212821039.1">
    <property type="nucleotide sequence ID" value="NZ_AP023416.1"/>
</dbReference>
<accession>A0A810Q3W7</accession>
<proteinExistence type="predicted"/>
<dbReference type="AlphaFoldDB" id="A0A810Q3W7"/>
<gene>
    <name evidence="1" type="ORF">MM35RIKEN_16350</name>
</gene>
<dbReference type="KEGG" id="vfa:MM35RIKEN_16350"/>
<organism evidence="1 2">
    <name type="scientific">Vescimonas fastidiosa</name>
    <dbReference type="NCBI Taxonomy" id="2714353"/>
    <lineage>
        <taxon>Bacteria</taxon>
        <taxon>Bacillati</taxon>
        <taxon>Bacillota</taxon>
        <taxon>Clostridia</taxon>
        <taxon>Eubacteriales</taxon>
        <taxon>Oscillospiraceae</taxon>
        <taxon>Vescimonas</taxon>
    </lineage>
</organism>
<keyword evidence="1" id="KW-0614">Plasmid</keyword>
<sequence>MIETMTLHQASKYLRDKGLSLCSDTLADGLEQGVYPFGVCIRTDRSRVFQIFKKKLDAWISEVEADE</sequence>
<evidence type="ECO:0000313" key="1">
    <source>
        <dbReference type="EMBL" id="BCK79443.1"/>
    </source>
</evidence>
<protein>
    <submittedName>
        <fullName evidence="1">Uncharacterized protein</fullName>
    </submittedName>
</protein>
<dbReference type="Proteomes" id="UP000681343">
    <property type="component" value="Plasmid pMM35_01"/>
</dbReference>
<keyword evidence="2" id="KW-1185">Reference proteome</keyword>
<dbReference type="EMBL" id="AP023416">
    <property type="protein sequence ID" value="BCK79443.1"/>
    <property type="molecule type" value="Genomic_DNA"/>
</dbReference>